<dbReference type="AlphaFoldDB" id="A0A915BMR4"/>
<evidence type="ECO:0000256" key="1">
    <source>
        <dbReference type="SAM" id="MobiDB-lite"/>
    </source>
</evidence>
<dbReference type="WBParaSite" id="PgR047_g051_t02">
    <property type="protein sequence ID" value="PgR047_g051_t02"/>
    <property type="gene ID" value="PgR047_g051"/>
</dbReference>
<sequence length="127" mass="14388">MFTHHGVSIPYREGDKNLQRPTSQVKSERERRRTDRSVVVCHGDRRTKLAGPPIACRLFRHALKLPIVSQNTSCFLLRCSVFITQRTALQMILLFLDAVQSSHSAGMNFASNSQWLKIGEKCINSSC</sequence>
<organism evidence="2 4">
    <name type="scientific">Parascaris univalens</name>
    <name type="common">Nematode worm</name>
    <dbReference type="NCBI Taxonomy" id="6257"/>
    <lineage>
        <taxon>Eukaryota</taxon>
        <taxon>Metazoa</taxon>
        <taxon>Ecdysozoa</taxon>
        <taxon>Nematoda</taxon>
        <taxon>Chromadorea</taxon>
        <taxon>Rhabditida</taxon>
        <taxon>Spirurina</taxon>
        <taxon>Ascaridomorpha</taxon>
        <taxon>Ascaridoidea</taxon>
        <taxon>Ascarididae</taxon>
        <taxon>Parascaris</taxon>
    </lineage>
</organism>
<evidence type="ECO:0000313" key="2">
    <source>
        <dbReference type="Proteomes" id="UP000887569"/>
    </source>
</evidence>
<protein>
    <submittedName>
        <fullName evidence="3 4">Uncharacterized protein</fullName>
    </submittedName>
</protein>
<name>A0A915BMR4_PARUN</name>
<feature type="compositionally biased region" description="Basic and acidic residues" evidence="1">
    <location>
        <begin position="26"/>
        <end position="37"/>
    </location>
</feature>
<keyword evidence="2" id="KW-1185">Reference proteome</keyword>
<evidence type="ECO:0000313" key="4">
    <source>
        <dbReference type="WBParaSite" id="PgR047_g051_t02"/>
    </source>
</evidence>
<reference evidence="3 4" key="1">
    <citation type="submission" date="2022-11" db="UniProtKB">
        <authorList>
            <consortium name="WormBaseParasite"/>
        </authorList>
    </citation>
    <scope>IDENTIFICATION</scope>
</reference>
<dbReference type="Proteomes" id="UP000887569">
    <property type="component" value="Unplaced"/>
</dbReference>
<evidence type="ECO:0000313" key="3">
    <source>
        <dbReference type="WBParaSite" id="PgR047_g051_t01"/>
    </source>
</evidence>
<proteinExistence type="predicted"/>
<feature type="region of interest" description="Disordered" evidence="1">
    <location>
        <begin position="1"/>
        <end position="37"/>
    </location>
</feature>
<dbReference type="WBParaSite" id="PgR047_g051_t01">
    <property type="protein sequence ID" value="PgR047_g051_t01"/>
    <property type="gene ID" value="PgR047_g051"/>
</dbReference>
<accession>A0A915BMR4</accession>